<dbReference type="PANTHER" id="PTHR14005">
    <property type="entry name" value="EUKARYOTIC TRANSLATION INITIATION FACTOR 3, THETA SUBUNIT"/>
    <property type="match status" value="1"/>
</dbReference>
<dbReference type="PROSITE" id="PS50250">
    <property type="entry name" value="PCI"/>
    <property type="match status" value="1"/>
</dbReference>
<dbReference type="GO" id="GO:0003729">
    <property type="term" value="F:mRNA binding"/>
    <property type="evidence" value="ECO:0007669"/>
    <property type="project" value="TreeGrafter"/>
</dbReference>
<dbReference type="FunFam" id="1.25.40.860:FF:000002">
    <property type="entry name" value="Eukaryotic translation initiation factor 3 subunit A"/>
    <property type="match status" value="1"/>
</dbReference>
<evidence type="ECO:0000256" key="8">
    <source>
        <dbReference type="HAMAP-Rule" id="MF_03000"/>
    </source>
</evidence>
<dbReference type="PANTHER" id="PTHR14005:SF0">
    <property type="entry name" value="EUKARYOTIC TRANSLATION INITIATION FACTOR 3 SUBUNIT A"/>
    <property type="match status" value="1"/>
</dbReference>
<feature type="compositionally biased region" description="Basic and acidic residues" evidence="9">
    <location>
        <begin position="1492"/>
        <end position="1518"/>
    </location>
</feature>
<gene>
    <name evidence="8 12" type="primary">EIF3A</name>
    <name evidence="8" type="synonym">EIF3S10</name>
</gene>
<dbReference type="FunFam" id="1.25.40.860:FF:000001">
    <property type="entry name" value="Eukaryotic translation initiation factor 3 subunit A"/>
    <property type="match status" value="1"/>
</dbReference>
<dbReference type="FunCoup" id="A0A6P8QTB1">
    <property type="interactions" value="4018"/>
</dbReference>
<keyword evidence="4" id="KW-0677">Repeat</keyword>
<evidence type="ECO:0000256" key="9">
    <source>
        <dbReference type="SAM" id="MobiDB-lite"/>
    </source>
</evidence>
<dbReference type="InterPro" id="IPR054711">
    <property type="entry name" value="eIF3a_PCI_TPR-like"/>
</dbReference>
<feature type="domain" description="PCI" evidence="10">
    <location>
        <begin position="315"/>
        <end position="498"/>
    </location>
</feature>
<feature type="compositionally biased region" description="Basic and acidic residues" evidence="9">
    <location>
        <begin position="1401"/>
        <end position="1419"/>
    </location>
</feature>
<evidence type="ECO:0000256" key="5">
    <source>
        <dbReference type="ARBA" id="ARBA00022884"/>
    </source>
</evidence>
<comment type="function">
    <text evidence="7">RNA-binding component of the eukaryotic translation initiation factor 3 (eIF-3) complex, which is required for several steps in the initiation of protein synthesis. The eIF-3 complex associates with the 40S ribosome and facilitates the recruitment of eIF-1, eIF-1A, eIF-2:GTP:methionyl-tRNAi and eIF-5 to form the 43S pre-initiation complex (43S PIC). The eIF-3 complex stimulates mRNA recruitment to the 43S PIC and scanning of the mRNA for AUG recognition. The eIF-3 complex is also required for disassembly and recycling of post-termination ribosomal complexes and subsequently prevents premature joining of the 40S and 60S ribosomal subunits prior to initiation. The eIF-3 complex specifically targets and initiates translation of a subset of mRNAs involved in cell proliferation, including cell cycling, differentiation and apoptosis, and uses different modes of RNA stem-loop binding to exert either translational activation or repression.</text>
</comment>
<keyword evidence="2 8" id="KW-0963">Cytoplasm</keyword>
<feature type="coiled-coil region" evidence="8">
    <location>
        <begin position="558"/>
        <end position="634"/>
    </location>
</feature>
<dbReference type="GeneID" id="117359863"/>
<comment type="similarity">
    <text evidence="8">Belongs to the eIF-3 subunit A family.</text>
</comment>
<dbReference type="InterPro" id="IPR027512">
    <property type="entry name" value="EIF3A"/>
</dbReference>
<dbReference type="RefSeq" id="XP_033799145.1">
    <property type="nucleotide sequence ID" value="XM_033943254.1"/>
</dbReference>
<feature type="coiled-coil region" evidence="8">
    <location>
        <begin position="667"/>
        <end position="701"/>
    </location>
</feature>
<feature type="compositionally biased region" description="Basic and acidic residues" evidence="9">
    <location>
        <begin position="825"/>
        <end position="933"/>
    </location>
</feature>
<feature type="initiator methionine" description="Removed" evidence="8">
    <location>
        <position position="1"/>
    </location>
</feature>
<dbReference type="FunFam" id="4.10.860.10:FF:000001">
    <property type="entry name" value="Eukaryotic translation initiation factor 3 subunit A"/>
    <property type="match status" value="1"/>
</dbReference>
<dbReference type="GO" id="GO:0043614">
    <property type="term" value="C:multi-eIF complex"/>
    <property type="evidence" value="ECO:0007669"/>
    <property type="project" value="TreeGrafter"/>
</dbReference>
<dbReference type="GO" id="GO:0016282">
    <property type="term" value="C:eukaryotic 43S preinitiation complex"/>
    <property type="evidence" value="ECO:0007669"/>
    <property type="project" value="UniProtKB-UniRule"/>
</dbReference>
<dbReference type="Proteomes" id="UP000515159">
    <property type="component" value="Chromosome 4"/>
</dbReference>
<dbReference type="GO" id="GO:0003743">
    <property type="term" value="F:translation initiation factor activity"/>
    <property type="evidence" value="ECO:0007669"/>
    <property type="project" value="UniProtKB-UniRule"/>
</dbReference>
<dbReference type="CTD" id="8661"/>
<feature type="region of interest" description="Disordered" evidence="9">
    <location>
        <begin position="825"/>
        <end position="1529"/>
    </location>
</feature>
<dbReference type="GO" id="GO:0002188">
    <property type="term" value="P:translation reinitiation"/>
    <property type="evidence" value="ECO:0007669"/>
    <property type="project" value="TreeGrafter"/>
</dbReference>
<evidence type="ECO:0000256" key="1">
    <source>
        <dbReference type="ARBA" id="ARBA00004496"/>
    </source>
</evidence>
<reference evidence="12" key="1">
    <citation type="submission" date="2025-08" db="UniProtKB">
        <authorList>
            <consortium name="RefSeq"/>
        </authorList>
    </citation>
    <scope>IDENTIFICATION</scope>
</reference>
<feature type="compositionally biased region" description="Basic and acidic residues" evidence="9">
    <location>
        <begin position="1357"/>
        <end position="1394"/>
    </location>
</feature>
<dbReference type="GO" id="GO:0071540">
    <property type="term" value="C:eukaryotic translation initiation factor 3 complex, eIF3e"/>
    <property type="evidence" value="ECO:0007669"/>
    <property type="project" value="TreeGrafter"/>
</dbReference>
<name>A0A6P8QTB1_GEOSA</name>
<evidence type="ECO:0000313" key="11">
    <source>
        <dbReference type="Proteomes" id="UP000515159"/>
    </source>
</evidence>
<keyword evidence="5 8" id="KW-0694">RNA-binding</keyword>
<dbReference type="GO" id="GO:0043226">
    <property type="term" value="C:organelle"/>
    <property type="evidence" value="ECO:0007669"/>
    <property type="project" value="UniProtKB-ARBA"/>
</dbReference>
<evidence type="ECO:0000259" key="10">
    <source>
        <dbReference type="PROSITE" id="PS50250"/>
    </source>
</evidence>
<protein>
    <recommendedName>
        <fullName evidence="8">Eukaryotic translation initiation factor 3 subunit A</fullName>
        <shortName evidence="8">eIF3a</shortName>
    </recommendedName>
    <alternativeName>
        <fullName evidence="8">Eukaryotic translation initiation factor 3 subunit 10</fullName>
    </alternativeName>
    <alternativeName>
        <fullName evidence="8">eIF-3-theta</fullName>
    </alternativeName>
</protein>
<dbReference type="KEGG" id="gsh:117359863"/>
<sequence>MPAYFQRPENALKRANEFLEVGKKQPALDVLYDVIKSKKHRTWQKIHEPIMLKYLELCVDLRKSHLAKEGLYQYKNICQQVNIKSLEDVVRAYLKLAEEKTESAKESSQQMVLDIEDLDNIQTPESVLLSAVSGEDTQDRTDRLLLTPWVKFLWESYRQCLDLLRNNSKVERLYHDIAQQAFKFCLLYTRKAEFRKLCDNLRMHLGQIQRHHNQSTAINLNNPESQSMHLETRLVQLDSAISMELWQEAFKAVEDIHGLFSLSKKPPKPQLMANYYNKVSTVFWKSGNALFHATTLHRLYHLSREMRKNLTQEEMQRMSTRVLLATLSVPITPERTDIARLLDMDGIITEKQRRLATLLGLQSPPTRSGLINDMVRFNVLQYVVPEVKEVYNWLEVDFHPLKLCGRVTKVLDWVKEQAEKESELQQYVLQLQNNTILRLLQQVAQIYQSIEFSRLTSLIPFVDAFQLERSIVDAARHCDLQVRIDHTSRTLSFGSDLNYSIREDAPVGPYLQSMPSEQIRNQLTAMSSALSKAIAVIKPPQILQEKEEQHQLAVTAYLKNARKEHQRILARRQTIEERKERLESLNIQREKEELEQREAELLKVRKAEEERLRQEAKEREKERILQEHEQIKKKTVRERLEQIKKTELGAKAFKDIDIEDLEELDPDFIMAKQVEQLEKEKKELQERLKNQEKKIDYFERAKRLEEIPLIKTAYEEQRVNDMELWEQQEEERITTMKLEREKALEHKNRMSRMLEDKDFFVERLKASRQSVYEEKLQQFEERLAEARKMRLEERKRQRRDDRRIAYYREKEEEEQRLLEEKLMKEREERDRVENEKREVEQREYQERIKKLEEQERKKRQREMEIEERERRRDEERRTGDDSLRKESSRWGDRESEGGWRRGGEVDSEWRRPPLSREKLHGEGRDEEKSHSQESDQPQSTVNEENNNEQTSVPKSSRETPQHGGVDDDRGPRRGDDDRGPRQGDDDRGPWRGVDEDGGPRRGADEDGGPRRGADEDGGPRRGADEDGGPQRGADEDGGPRRGADEDGGPRRGADEDGGPRRGVDESGGPRRGVDEDGGPRRGVDEDGGPRRGIDEDRGPRRGIDEDGGPRRGVDEDGGPRRGVDEDRGPRRGVDEDKGPRRGTDWSSRRGTDEDRGPRRGDDWGPKRSADDDRGPRRGDDWGPRRGVDDDRGPRRGDDWGPRRGVDDRGPRRGDDWGSRRGDDDRGPRRGDDWGPRRADEDRGPRRGDDWGPRRGADEDRGPRRGDDWGPRRGDDRGPRRGDDWGPRRGADEDRGPRRGADEDRGPRRGADEDRGPRRGADEDRGPRRFGDDDRGSWRGADDDRRPAAWKPTGKPGGWREREKAREDSWGPPHESRVSEDHDWERSKEQERDQDHEDSDQDLDHDSLQDRRPLRDEGGWRRGGPTEETSVWRESQRRDDRDGDDRRDLRDREKRGPPPRNEREETSSWRRGEDREDRREDVDTPRRAPPQSGEREVDREKGAWRTDKEREPLRRTKNETDEEGWTTVRR</sequence>
<dbReference type="HAMAP" id="MF_03000">
    <property type="entry name" value="eIF3a"/>
    <property type="match status" value="1"/>
</dbReference>
<dbReference type="Pfam" id="PF22591">
    <property type="entry name" value="eIF3a_PCI_TPR-like"/>
    <property type="match status" value="1"/>
</dbReference>
<dbReference type="Pfam" id="PF01399">
    <property type="entry name" value="PCI"/>
    <property type="match status" value="1"/>
</dbReference>
<keyword evidence="6 8" id="KW-0648">Protein biosynthesis</keyword>
<evidence type="ECO:0000256" key="4">
    <source>
        <dbReference type="ARBA" id="ARBA00022737"/>
    </source>
</evidence>
<keyword evidence="11" id="KW-1185">Reference proteome</keyword>
<dbReference type="InParanoid" id="A0A6P8QTB1"/>
<evidence type="ECO:0000313" key="12">
    <source>
        <dbReference type="RefSeq" id="XP_033799145.1"/>
    </source>
</evidence>
<keyword evidence="8" id="KW-0175">Coiled coil</keyword>
<organism evidence="11 12">
    <name type="scientific">Geotrypetes seraphini</name>
    <name type="common">Gaboon caecilian</name>
    <name type="synonym">Caecilia seraphini</name>
    <dbReference type="NCBI Taxonomy" id="260995"/>
    <lineage>
        <taxon>Eukaryota</taxon>
        <taxon>Metazoa</taxon>
        <taxon>Chordata</taxon>
        <taxon>Craniata</taxon>
        <taxon>Vertebrata</taxon>
        <taxon>Euteleostomi</taxon>
        <taxon>Amphibia</taxon>
        <taxon>Gymnophiona</taxon>
        <taxon>Geotrypetes</taxon>
    </lineage>
</organism>
<comment type="function">
    <text evidence="8">RNA-binding component of the eukaryotic translation initiation factor 3 (eIF-3) complex, which is involved in protein synthesis of a specialized repertoire of mRNAs and, together with other initiation factors, stimulates binding of mRNA and methionyl-tRNAi to the 40S ribosome. The eIF-3 complex specifically targets and initiates translation of a subset of mRNAs involved in cell proliferation.</text>
</comment>
<evidence type="ECO:0000256" key="3">
    <source>
        <dbReference type="ARBA" id="ARBA00022540"/>
    </source>
</evidence>
<dbReference type="GO" id="GO:0001732">
    <property type="term" value="P:formation of cytoplasmic translation initiation complex"/>
    <property type="evidence" value="ECO:0007669"/>
    <property type="project" value="UniProtKB-UniRule"/>
</dbReference>
<keyword evidence="3 8" id="KW-0396">Initiation factor</keyword>
<feature type="compositionally biased region" description="Basic and acidic residues" evidence="9">
    <location>
        <begin position="1429"/>
        <end position="1485"/>
    </location>
</feature>
<dbReference type="Gene3D" id="1.25.40.860">
    <property type="match status" value="2"/>
</dbReference>
<comment type="subcellular location">
    <subcellularLocation>
        <location evidence="1 8">Cytoplasm</location>
    </subcellularLocation>
</comment>
<evidence type="ECO:0000256" key="2">
    <source>
        <dbReference type="ARBA" id="ARBA00022490"/>
    </source>
</evidence>
<dbReference type="GO" id="GO:0033290">
    <property type="term" value="C:eukaryotic 48S preinitiation complex"/>
    <property type="evidence" value="ECO:0007669"/>
    <property type="project" value="UniProtKB-UniRule"/>
</dbReference>
<feature type="compositionally biased region" description="Polar residues" evidence="9">
    <location>
        <begin position="934"/>
        <end position="954"/>
    </location>
</feature>
<feature type="compositionally biased region" description="Basic and acidic residues" evidence="9">
    <location>
        <begin position="1032"/>
        <end position="1346"/>
    </location>
</feature>
<evidence type="ECO:0000256" key="6">
    <source>
        <dbReference type="ARBA" id="ARBA00022917"/>
    </source>
</evidence>
<accession>A0A6P8QTB1</accession>
<comment type="subunit">
    <text evidence="8">Component of the eukaryotic translation initiation factor 3 (eIF-3) complex, which is composed of 13 subunits: EIF3A, EIF3B, EIF3C, EIF3D, EIF3E, EIF3F, EIF3G, EIF3H, EIF3I, EIF3J, EIF3K, EIF3L and EIF3M.</text>
</comment>
<dbReference type="OrthoDB" id="18884at2759"/>
<evidence type="ECO:0000256" key="7">
    <source>
        <dbReference type="ARBA" id="ARBA00057145"/>
    </source>
</evidence>
<feature type="compositionally biased region" description="Basic and acidic residues" evidence="9">
    <location>
        <begin position="955"/>
        <end position="1024"/>
    </location>
</feature>
<dbReference type="SMART" id="SM00088">
    <property type="entry name" value="PINT"/>
    <property type="match status" value="1"/>
</dbReference>
<dbReference type="InterPro" id="IPR000717">
    <property type="entry name" value="PCI_dom"/>
</dbReference>
<dbReference type="GO" id="GO:0071541">
    <property type="term" value="C:eukaryotic translation initiation factor 3 complex, eIF3m"/>
    <property type="evidence" value="ECO:0007669"/>
    <property type="project" value="TreeGrafter"/>
</dbReference>
<proteinExistence type="inferred from homology"/>
<dbReference type="Gene3D" id="4.10.860.10">
    <property type="entry name" value="UVR domain"/>
    <property type="match status" value="1"/>
</dbReference>